<evidence type="ECO:0008006" key="5">
    <source>
        <dbReference type="Google" id="ProtNLM"/>
    </source>
</evidence>
<evidence type="ECO:0000313" key="4">
    <source>
        <dbReference type="Proteomes" id="UP000241048"/>
    </source>
</evidence>
<evidence type="ECO:0000256" key="1">
    <source>
        <dbReference type="SAM" id="MobiDB-lite"/>
    </source>
</evidence>
<feature type="transmembrane region" description="Helical" evidence="2">
    <location>
        <begin position="62"/>
        <end position="82"/>
    </location>
</feature>
<evidence type="ECO:0000256" key="2">
    <source>
        <dbReference type="SAM" id="Phobius"/>
    </source>
</evidence>
<dbReference type="AlphaFoldDB" id="A0A2T3FTL1"/>
<gene>
    <name evidence="3" type="ORF">C7U56_01275</name>
</gene>
<feature type="transmembrane region" description="Helical" evidence="2">
    <location>
        <begin position="144"/>
        <end position="166"/>
    </location>
</feature>
<feature type="region of interest" description="Disordered" evidence="1">
    <location>
        <begin position="108"/>
        <end position="129"/>
    </location>
</feature>
<sequence length="624" mass="71778">MREKQEKERRGKGLKQYIADRRLAAVSLVLGVLMGLMILLGIRYSRNELIYRTAGQFLGQLAGWVVCMTVMVWAICVGLDALGRGWPKIRDFQFGKFLPVNSYQKRTQARRGKDCEDQGSSRDVESQGRESKLRATQNLDLGTWLKWVFLSWCVYLPVFLAVYPGIYSYDASAQLLQFYGKLPLTTHHPLIHTLYLGLCMKIAGRLFHTYQAGMALYALSQSFFMSAVFSLCLCRMKARRAPRWLCVASWTFWILNPYLTVFSFVTTKDVLFGAFFLLAFDTACCLAEDPEHFWRGMCQKKEDLDKERELDKEKNLNETGSQKKVGKTGDWLLFFVSVLFMCLFRNQGIYVFLFFVLAACLFLRKKVYCKNRFIRASLMVAALWYVLSGPIPTAFGVGKGDAREMLCVPMQQLARMYHEVPEKLTPEEKEYIETLIDPQALSEYVRVNADPVKNGFHTEVMQADIGRFVRTWAEIGKRHPGIYLDSFLMGNWGYWYMGDSQYWISYILYDGAYLEGNLNILHITRNSHFQAFSDWLREATLTPAFQSVPVLSVLLNQAFPFWLMLFAAGFAVWKHRAYEIIPLMLLLGCWGTLLLGPVVSLRYALPLIYCVPRMLEMIVGLTGK</sequence>
<dbReference type="Proteomes" id="UP000241048">
    <property type="component" value="Unassembled WGS sequence"/>
</dbReference>
<feature type="transmembrane region" description="Helical" evidence="2">
    <location>
        <begin position="214"/>
        <end position="233"/>
    </location>
</feature>
<protein>
    <recommendedName>
        <fullName evidence="5">Glycosyltransferase RgtA/B/C/D-like domain-containing protein</fullName>
    </recommendedName>
</protein>
<dbReference type="EMBL" id="PYLO01000001">
    <property type="protein sequence ID" value="PST38620.1"/>
    <property type="molecule type" value="Genomic_DNA"/>
</dbReference>
<feature type="transmembrane region" description="Helical" evidence="2">
    <location>
        <begin position="550"/>
        <end position="573"/>
    </location>
</feature>
<reference evidence="3 4" key="1">
    <citation type="submission" date="2018-03" db="EMBL/GenBank/DDBJ databases">
        <title>Lachnoclostridium SNUG30386 gen.nov., sp.nov., isolated from human faeces.</title>
        <authorList>
            <person name="Seo B."/>
            <person name="Jeon K."/>
            <person name="Ko G."/>
        </authorList>
    </citation>
    <scope>NUCLEOTIDE SEQUENCE [LARGE SCALE GENOMIC DNA]</scope>
    <source>
        <strain evidence="3 4">SNUG30386</strain>
    </source>
</reference>
<dbReference type="Pfam" id="PF19484">
    <property type="entry name" value="DUF6020"/>
    <property type="match status" value="1"/>
</dbReference>
<feature type="transmembrane region" description="Helical" evidence="2">
    <location>
        <begin position="21"/>
        <end position="42"/>
    </location>
</feature>
<keyword evidence="4" id="KW-1185">Reference proteome</keyword>
<feature type="transmembrane region" description="Helical" evidence="2">
    <location>
        <begin position="376"/>
        <end position="395"/>
    </location>
</feature>
<proteinExistence type="predicted"/>
<keyword evidence="2" id="KW-0812">Transmembrane</keyword>
<feature type="compositionally biased region" description="Basic and acidic residues" evidence="1">
    <location>
        <begin position="111"/>
        <end position="129"/>
    </location>
</feature>
<evidence type="ECO:0000313" key="3">
    <source>
        <dbReference type="EMBL" id="PST38620.1"/>
    </source>
</evidence>
<keyword evidence="2" id="KW-1133">Transmembrane helix</keyword>
<comment type="caution">
    <text evidence="3">The sequence shown here is derived from an EMBL/GenBank/DDBJ whole genome shotgun (WGS) entry which is preliminary data.</text>
</comment>
<feature type="transmembrane region" description="Helical" evidence="2">
    <location>
        <begin position="331"/>
        <end position="364"/>
    </location>
</feature>
<accession>A0A2T3FTL1</accession>
<keyword evidence="2" id="KW-0472">Membrane</keyword>
<feature type="transmembrane region" description="Helical" evidence="2">
    <location>
        <begin position="580"/>
        <end position="605"/>
    </location>
</feature>
<name>A0A2T3FTL1_9CLOT</name>
<dbReference type="InterPro" id="IPR046062">
    <property type="entry name" value="DUF6020"/>
</dbReference>
<organism evidence="3 4">
    <name type="scientific">Clostridium fessum</name>
    <dbReference type="NCBI Taxonomy" id="2126740"/>
    <lineage>
        <taxon>Bacteria</taxon>
        <taxon>Bacillati</taxon>
        <taxon>Bacillota</taxon>
        <taxon>Clostridia</taxon>
        <taxon>Eubacteriales</taxon>
        <taxon>Clostridiaceae</taxon>
        <taxon>Clostridium</taxon>
    </lineage>
</organism>
<feature type="transmembrane region" description="Helical" evidence="2">
    <location>
        <begin position="245"/>
        <end position="265"/>
    </location>
</feature>
<dbReference type="RefSeq" id="WP_106999833.1">
    <property type="nucleotide sequence ID" value="NZ_PYLO01000001.1"/>
</dbReference>